<evidence type="ECO:0000256" key="6">
    <source>
        <dbReference type="ARBA" id="ARBA00022841"/>
    </source>
</evidence>
<dbReference type="Pfam" id="PF16822">
    <property type="entry name" value="ALGX"/>
    <property type="match status" value="1"/>
</dbReference>
<keyword evidence="4" id="KW-0732">Signal</keyword>
<name>A0A398BP96_9RHOB</name>
<dbReference type="GO" id="GO:0016740">
    <property type="term" value="F:transferase activity"/>
    <property type="evidence" value="ECO:0007669"/>
    <property type="project" value="UniProtKB-KW"/>
</dbReference>
<dbReference type="GO" id="GO:0042597">
    <property type="term" value="C:periplasmic space"/>
    <property type="evidence" value="ECO:0007669"/>
    <property type="project" value="UniProtKB-SubCell"/>
</dbReference>
<evidence type="ECO:0000256" key="2">
    <source>
        <dbReference type="ARBA" id="ARBA00005182"/>
    </source>
</evidence>
<proteinExistence type="predicted"/>
<evidence type="ECO:0000256" key="1">
    <source>
        <dbReference type="ARBA" id="ARBA00004418"/>
    </source>
</evidence>
<dbReference type="Proteomes" id="UP000266649">
    <property type="component" value="Unassembled WGS sequence"/>
</dbReference>
<keyword evidence="5" id="KW-0574">Periplasm</keyword>
<evidence type="ECO:0000256" key="3">
    <source>
        <dbReference type="ARBA" id="ARBA00022679"/>
    </source>
</evidence>
<sequence>MGAARPLGGGAAPRHELRTLLHRHGRTMPPRHGLPAFADALHGAPDLPAFPRTAPEGLTMSEAGPTMSGKAVIGKDGWLFLSNDTNRTWDQFEGRLLLDDTEITAWTQELALRGAFMRKHNIHYRFIVAPNKECILPDKVPAEMQKAPARLVHQVETATMGLVHGMFLERFILGHAARLSFYDKGDTHWNALGAWHVANHVFKSLQLPQEITLITEEELALHPSETMIGDLSNKFDPPISCGGMQATLRDSRARCSFDNRITNHGHVSIWEGGDPEGPSILLFGDSFAGALVKYLAHRTRRLVRVHSSSIDREILFRERPEVVLSIAVERFLRSVPTGIAEFSYKTDLRQKIQALDGEARQKLFAGMRERQSPANAAYAADVLSAMPFE</sequence>
<gene>
    <name evidence="8" type="ORF">D2N39_18565</name>
</gene>
<protein>
    <recommendedName>
        <fullName evidence="7">AlgX/AlgJ SGNH hydrolase-like domain-containing protein</fullName>
    </recommendedName>
</protein>
<dbReference type="EMBL" id="QXXQ01000014">
    <property type="protein sequence ID" value="RID90368.1"/>
    <property type="molecule type" value="Genomic_DNA"/>
</dbReference>
<comment type="caution">
    <text evidence="8">The sequence shown here is derived from an EMBL/GenBank/DDBJ whole genome shotgun (WGS) entry which is preliminary data.</text>
</comment>
<evidence type="ECO:0000256" key="4">
    <source>
        <dbReference type="ARBA" id="ARBA00022729"/>
    </source>
</evidence>
<keyword evidence="6" id="KW-0016">Alginate biosynthesis</keyword>
<evidence type="ECO:0000313" key="8">
    <source>
        <dbReference type="EMBL" id="RID90368.1"/>
    </source>
</evidence>
<reference evidence="8 9" key="1">
    <citation type="submission" date="2018-09" db="EMBL/GenBank/DDBJ databases">
        <title>Gemmobacter lutimaris sp. nov., a marine bacterium isolated from tidal flat.</title>
        <authorList>
            <person name="Lee D.W."/>
            <person name="Yoo Y."/>
            <person name="Kim J.-J."/>
            <person name="Kim B.S."/>
        </authorList>
    </citation>
    <scope>NUCLEOTIDE SEQUENCE [LARGE SCALE GENOMIC DNA]</scope>
    <source>
        <strain evidence="8 9">YJ-T1-11</strain>
    </source>
</reference>
<keyword evidence="9" id="KW-1185">Reference proteome</keyword>
<dbReference type="InterPro" id="IPR031811">
    <property type="entry name" value="ALGX/ALGJ_SGNH-like"/>
</dbReference>
<comment type="pathway">
    <text evidence="2">Glycan biosynthesis; alginate biosynthesis.</text>
</comment>
<accession>A0A398BP96</accession>
<keyword evidence="3" id="KW-0808">Transferase</keyword>
<dbReference type="GO" id="GO:0042121">
    <property type="term" value="P:alginic acid biosynthetic process"/>
    <property type="evidence" value="ECO:0007669"/>
    <property type="project" value="UniProtKB-UniPathway"/>
</dbReference>
<evidence type="ECO:0000259" key="7">
    <source>
        <dbReference type="Pfam" id="PF16822"/>
    </source>
</evidence>
<dbReference type="AlphaFoldDB" id="A0A398BP96"/>
<organism evidence="8 9">
    <name type="scientific">Gemmobacter lutimaris</name>
    <dbReference type="NCBI Taxonomy" id="2306023"/>
    <lineage>
        <taxon>Bacteria</taxon>
        <taxon>Pseudomonadati</taxon>
        <taxon>Pseudomonadota</taxon>
        <taxon>Alphaproteobacteria</taxon>
        <taxon>Rhodobacterales</taxon>
        <taxon>Paracoccaceae</taxon>
        <taxon>Gemmobacter</taxon>
    </lineage>
</organism>
<dbReference type="UniPathway" id="UPA00286"/>
<evidence type="ECO:0000256" key="5">
    <source>
        <dbReference type="ARBA" id="ARBA00022764"/>
    </source>
</evidence>
<comment type="subcellular location">
    <subcellularLocation>
        <location evidence="1">Periplasm</location>
    </subcellularLocation>
</comment>
<feature type="domain" description="AlgX/AlgJ SGNH hydrolase-like" evidence="7">
    <location>
        <begin position="72"/>
        <end position="303"/>
    </location>
</feature>
<evidence type="ECO:0000313" key="9">
    <source>
        <dbReference type="Proteomes" id="UP000266649"/>
    </source>
</evidence>